<dbReference type="PROSITE" id="PS51257">
    <property type="entry name" value="PROKAR_LIPOPROTEIN"/>
    <property type="match status" value="1"/>
</dbReference>
<dbReference type="AlphaFoldDB" id="A0A1M7R5E2"/>
<dbReference type="RefSeq" id="WP_072787485.1">
    <property type="nucleotide sequence ID" value="NZ_FRCX01000010.1"/>
</dbReference>
<name>A0A1M7R5E2_9BURK</name>
<dbReference type="STRING" id="551987.SAMN05192549_110173"/>
<reference evidence="3" key="1">
    <citation type="submission" date="2016-11" db="EMBL/GenBank/DDBJ databases">
        <authorList>
            <person name="Varghese N."/>
            <person name="Submissions S."/>
        </authorList>
    </citation>
    <scope>NUCLEOTIDE SEQUENCE [LARGE SCALE GENOMIC DNA]</scope>
    <source>
        <strain evidence="3">Sac-22</strain>
    </source>
</reference>
<proteinExistence type="predicted"/>
<accession>A0A1M7R5E2</accession>
<keyword evidence="1" id="KW-0732">Signal</keyword>
<evidence type="ECO:0000313" key="3">
    <source>
        <dbReference type="Proteomes" id="UP000184339"/>
    </source>
</evidence>
<organism evidence="2 3">
    <name type="scientific">Duganella sacchari</name>
    <dbReference type="NCBI Taxonomy" id="551987"/>
    <lineage>
        <taxon>Bacteria</taxon>
        <taxon>Pseudomonadati</taxon>
        <taxon>Pseudomonadota</taxon>
        <taxon>Betaproteobacteria</taxon>
        <taxon>Burkholderiales</taxon>
        <taxon>Oxalobacteraceae</taxon>
        <taxon>Telluria group</taxon>
        <taxon>Duganella</taxon>
    </lineage>
</organism>
<gene>
    <name evidence="2" type="ORF">SAMN05192549_110173</name>
</gene>
<feature type="chain" id="PRO_5012771316" evidence="1">
    <location>
        <begin position="25"/>
        <end position="74"/>
    </location>
</feature>
<dbReference type="Proteomes" id="UP000184339">
    <property type="component" value="Unassembled WGS sequence"/>
</dbReference>
<dbReference type="OrthoDB" id="8759284at2"/>
<dbReference type="EMBL" id="FRCX01000010">
    <property type="protein sequence ID" value="SHN40225.1"/>
    <property type="molecule type" value="Genomic_DNA"/>
</dbReference>
<keyword evidence="3" id="KW-1185">Reference proteome</keyword>
<evidence type="ECO:0000313" key="2">
    <source>
        <dbReference type="EMBL" id="SHN40225.1"/>
    </source>
</evidence>
<protein>
    <submittedName>
        <fullName evidence="2">Uncharacterized protein</fullName>
    </submittedName>
</protein>
<sequence>MNVLKNFEALFVMTVALACGATYALEKAPVEANDPSMQVVVVSAKRLTPEQKLQSALEDHALQLAAESNKASKI</sequence>
<feature type="signal peptide" evidence="1">
    <location>
        <begin position="1"/>
        <end position="24"/>
    </location>
</feature>
<evidence type="ECO:0000256" key="1">
    <source>
        <dbReference type="SAM" id="SignalP"/>
    </source>
</evidence>